<dbReference type="RefSeq" id="WP_066135519.1">
    <property type="nucleotide sequence ID" value="NZ_CP014525.1"/>
</dbReference>
<dbReference type="InterPro" id="IPR006036">
    <property type="entry name" value="K_uptake_TrkA"/>
</dbReference>
<evidence type="ECO:0000256" key="1">
    <source>
        <dbReference type="ARBA" id="ARBA00017378"/>
    </source>
</evidence>
<keyword evidence="10" id="KW-1185">Reference proteome</keyword>
<dbReference type="PANTHER" id="PTHR43833">
    <property type="entry name" value="POTASSIUM CHANNEL PROTEIN 2-RELATED-RELATED"/>
    <property type="match status" value="1"/>
</dbReference>
<evidence type="ECO:0000259" key="8">
    <source>
        <dbReference type="PROSITE" id="PS51202"/>
    </source>
</evidence>
<reference evidence="9 10" key="1">
    <citation type="submission" date="2016-02" db="EMBL/GenBank/DDBJ databases">
        <title>Complete Genome of H5569, the type strain of the newly described species Haematospirillium jordaniae.</title>
        <authorList>
            <person name="Nicholson A.C."/>
            <person name="Humrighouse B.W."/>
            <person name="Loparov V."/>
            <person name="McQuiston J.R."/>
        </authorList>
    </citation>
    <scope>NUCLEOTIDE SEQUENCE [LARGE SCALE GENOMIC DNA]</scope>
    <source>
        <strain evidence="9 10">H5569</strain>
    </source>
</reference>
<evidence type="ECO:0000259" key="7">
    <source>
        <dbReference type="PROSITE" id="PS51201"/>
    </source>
</evidence>
<evidence type="ECO:0000256" key="3">
    <source>
        <dbReference type="ARBA" id="ARBA00022538"/>
    </source>
</evidence>
<dbReference type="GO" id="GO:0005886">
    <property type="term" value="C:plasma membrane"/>
    <property type="evidence" value="ECO:0007669"/>
    <property type="project" value="InterPro"/>
</dbReference>
<dbReference type="InterPro" id="IPR050721">
    <property type="entry name" value="Trk_Ktr_HKT_K-transport"/>
</dbReference>
<dbReference type="Pfam" id="PF02254">
    <property type="entry name" value="TrkA_N"/>
    <property type="match status" value="2"/>
</dbReference>
<dbReference type="STRING" id="1549855.AY555_08295"/>
<dbReference type="Pfam" id="PF02080">
    <property type="entry name" value="TrkA_C"/>
    <property type="match status" value="2"/>
</dbReference>
<evidence type="ECO:0000256" key="4">
    <source>
        <dbReference type="ARBA" id="ARBA00022958"/>
    </source>
</evidence>
<dbReference type="OrthoDB" id="9775180at2"/>
<keyword evidence="2" id="KW-0813">Transport</keyword>
<accession>A0A143DFV7</accession>
<evidence type="ECO:0000313" key="10">
    <source>
        <dbReference type="Proteomes" id="UP000076066"/>
    </source>
</evidence>
<dbReference type="PRINTS" id="PR00335">
    <property type="entry name" value="KUPTAKETRKA"/>
</dbReference>
<evidence type="ECO:0000313" key="9">
    <source>
        <dbReference type="EMBL" id="AMW35173.1"/>
    </source>
</evidence>
<name>A0A143DFV7_9PROT</name>
<dbReference type="PROSITE" id="PS51202">
    <property type="entry name" value="RCK_C"/>
    <property type="match status" value="2"/>
</dbReference>
<dbReference type="PANTHER" id="PTHR43833:SF5">
    <property type="entry name" value="TRK SYSTEM POTASSIUM UPTAKE PROTEIN TRKA"/>
    <property type="match status" value="1"/>
</dbReference>
<dbReference type="InterPro" id="IPR036721">
    <property type="entry name" value="RCK_C_sf"/>
</dbReference>
<dbReference type="InterPro" id="IPR003148">
    <property type="entry name" value="RCK_N"/>
</dbReference>
<dbReference type="NCBIfam" id="NF007039">
    <property type="entry name" value="PRK09496.3-2"/>
    <property type="match status" value="1"/>
</dbReference>
<dbReference type="NCBIfam" id="NF007030">
    <property type="entry name" value="PRK09496.1-1"/>
    <property type="match status" value="1"/>
</dbReference>
<dbReference type="PROSITE" id="PS51201">
    <property type="entry name" value="RCK_N"/>
    <property type="match status" value="2"/>
</dbReference>
<evidence type="ECO:0000256" key="5">
    <source>
        <dbReference type="ARBA" id="ARBA00023027"/>
    </source>
</evidence>
<feature type="domain" description="RCK N-terminal" evidence="7">
    <location>
        <begin position="1"/>
        <end position="125"/>
    </location>
</feature>
<dbReference type="GO" id="GO:0015079">
    <property type="term" value="F:potassium ion transmembrane transporter activity"/>
    <property type="evidence" value="ECO:0007669"/>
    <property type="project" value="InterPro"/>
</dbReference>
<evidence type="ECO:0000256" key="6">
    <source>
        <dbReference type="ARBA" id="ARBA00023065"/>
    </source>
</evidence>
<dbReference type="InterPro" id="IPR036291">
    <property type="entry name" value="NAD(P)-bd_dom_sf"/>
</dbReference>
<dbReference type="SUPFAM" id="SSF116726">
    <property type="entry name" value="TrkA C-terminal domain-like"/>
    <property type="match status" value="2"/>
</dbReference>
<dbReference type="SUPFAM" id="SSF51735">
    <property type="entry name" value="NAD(P)-binding Rossmann-fold domains"/>
    <property type="match status" value="2"/>
</dbReference>
<dbReference type="Gene3D" id="3.40.50.720">
    <property type="entry name" value="NAD(P)-binding Rossmann-like Domain"/>
    <property type="match status" value="2"/>
</dbReference>
<dbReference type="Proteomes" id="UP000076066">
    <property type="component" value="Chromosome"/>
</dbReference>
<keyword evidence="6" id="KW-0406">Ion transport</keyword>
<keyword evidence="5" id="KW-0520">NAD</keyword>
<dbReference type="NCBIfam" id="NF007031">
    <property type="entry name" value="PRK09496.1-2"/>
    <property type="match status" value="1"/>
</dbReference>
<feature type="domain" description="RCK C-terminal" evidence="8">
    <location>
        <begin position="145"/>
        <end position="230"/>
    </location>
</feature>
<keyword evidence="4" id="KW-0630">Potassium</keyword>
<dbReference type="KEGG" id="hjo:AY555_08295"/>
<dbReference type="InterPro" id="IPR006037">
    <property type="entry name" value="RCK_C"/>
</dbReference>
<gene>
    <name evidence="9" type="ORF">AY555_08295</name>
</gene>
<sequence>MKVIICGAGQVGHNIAHYLAAEKDNDITVVDQRPELIRKIQDTLDVKAVVGHASYPEILEQAGARDASLLIAVTAVDEVNMVACQVAHSLFSVPTKIARVRSQSYLDPMWGNLFNHNDLPIDVIISPEIEVARAIARRLQVPGTTDIIPLVDNKVQLLGVRCTPDTPVLHTPLRQLSALFPDLHLVIVGIVRNDRPIVPSAEDQMLEGDIVYFVVATEHVSRALAAFGQEAPQARRILILGGGNIALFLAQQIEQDHPDISLRMVELYKDRAEYIARTLSRATVINGDVLDPEILKEAGVNRVETVIALTNDDETNILSAMLAKRYGAERTIALLNKTTYGGLAGPLGVDVVVNPRGITVSNILLHVRRGRIHAVHSLQEGFGEVIEAVAVDTSPLVGKSLRDFKLPPGVMLGAVVRGEQVIMPRGNTVVQGGDRVVLFAVADAVKKVEKMFSVRLEYF</sequence>
<feature type="domain" description="RCK N-terminal" evidence="7">
    <location>
        <begin position="234"/>
        <end position="353"/>
    </location>
</feature>
<dbReference type="NCBIfam" id="NF007032">
    <property type="entry name" value="PRK09496.1-4"/>
    <property type="match status" value="1"/>
</dbReference>
<evidence type="ECO:0000256" key="2">
    <source>
        <dbReference type="ARBA" id="ARBA00022448"/>
    </source>
</evidence>
<protein>
    <recommendedName>
        <fullName evidence="1">Trk system potassium uptake protein TrkA</fullName>
    </recommendedName>
</protein>
<dbReference type="EMBL" id="CP014525">
    <property type="protein sequence ID" value="AMW35173.1"/>
    <property type="molecule type" value="Genomic_DNA"/>
</dbReference>
<dbReference type="AlphaFoldDB" id="A0A143DFV7"/>
<organism evidence="9 10">
    <name type="scientific">Haematospirillum jordaniae</name>
    <dbReference type="NCBI Taxonomy" id="1549855"/>
    <lineage>
        <taxon>Bacteria</taxon>
        <taxon>Pseudomonadati</taxon>
        <taxon>Pseudomonadota</taxon>
        <taxon>Alphaproteobacteria</taxon>
        <taxon>Rhodospirillales</taxon>
        <taxon>Novispirillaceae</taxon>
        <taxon>Haematospirillum</taxon>
    </lineage>
</organism>
<feature type="domain" description="RCK C-terminal" evidence="8">
    <location>
        <begin position="373"/>
        <end position="454"/>
    </location>
</feature>
<dbReference type="Gene3D" id="3.30.70.1450">
    <property type="entry name" value="Regulator of K+ conductance, C-terminal domain"/>
    <property type="match status" value="2"/>
</dbReference>
<dbReference type="GeneID" id="53317156"/>
<proteinExistence type="predicted"/>
<keyword evidence="3" id="KW-0633">Potassium transport</keyword>